<name>A0A9X3WFQ0_9BACI</name>
<evidence type="ECO:0000313" key="3">
    <source>
        <dbReference type="Proteomes" id="UP001145069"/>
    </source>
</evidence>
<evidence type="ECO:0000259" key="1">
    <source>
        <dbReference type="Pfam" id="PF20282"/>
    </source>
</evidence>
<dbReference type="Pfam" id="PF20282">
    <property type="entry name" value="CTD6"/>
    <property type="match status" value="1"/>
</dbReference>
<reference evidence="2" key="1">
    <citation type="submission" date="2022-06" db="EMBL/GenBank/DDBJ databases">
        <title>Aquibacillus sp. a new bacterium isolated from soil saline samples.</title>
        <authorList>
            <person name="Galisteo C."/>
            <person name="De La Haba R."/>
            <person name="Sanchez-Porro C."/>
            <person name="Ventosa A."/>
        </authorList>
    </citation>
    <scope>NUCLEOTIDE SEQUENCE</scope>
    <source>
        <strain evidence="2">3ASR75-54</strain>
    </source>
</reference>
<sequence length="334" mass="38502">MFLNFSSYAQAIKRAIPNSTNKDVTNLLIGFIIEQENVLNKNGDPYNLNGNTIYQWWHQNEDIPNGIKKAAASPAISSGAIDYFESDVVPKVSPQKELDLYHDLRNTIESDTEISDYTRNDFLTLYENNDLTEFLVEVFLYAIQKDNKKTSHLRKKPKANDGINLEEDLVKLQELIQKFKKPTVQAPPEYLDKNEMTYVSELLAAYIDDNGKKTIKKEDIASHPKYGENFQRHRKDYYAAETIRQSARDILLDNEKDEFSILKEETYDGIIDVHEDDYINGYKRLKSVMKHVTSIQLNKSILNSLPGWISTSEKKGVCHILVNDGKIKWVNLDE</sequence>
<dbReference type="InterPro" id="IPR046914">
    <property type="entry name" value="ABC-3C_CTD6"/>
</dbReference>
<dbReference type="EMBL" id="JAMQKC010000004">
    <property type="protein sequence ID" value="MDC3416594.1"/>
    <property type="molecule type" value="Genomic_DNA"/>
</dbReference>
<gene>
    <name evidence="2" type="ORF">NC799_06650</name>
</gene>
<dbReference type="AlphaFoldDB" id="A0A9X3WFQ0"/>
<protein>
    <recommendedName>
        <fullName evidence="1">ABC-three component systems C-terminal domain-containing protein</fullName>
    </recommendedName>
</protein>
<comment type="caution">
    <text evidence="2">The sequence shown here is derived from an EMBL/GenBank/DDBJ whole genome shotgun (WGS) entry which is preliminary data.</text>
</comment>
<proteinExistence type="predicted"/>
<dbReference type="RefSeq" id="WP_272445609.1">
    <property type="nucleotide sequence ID" value="NZ_JAMQKC010000004.1"/>
</dbReference>
<feature type="domain" description="ABC-three component systems C-terminal" evidence="1">
    <location>
        <begin position="195"/>
        <end position="329"/>
    </location>
</feature>
<keyword evidence="3" id="KW-1185">Reference proteome</keyword>
<organism evidence="2 3">
    <name type="scientific">Aquibacillus salsiterrae</name>
    <dbReference type="NCBI Taxonomy" id="2950439"/>
    <lineage>
        <taxon>Bacteria</taxon>
        <taxon>Bacillati</taxon>
        <taxon>Bacillota</taxon>
        <taxon>Bacilli</taxon>
        <taxon>Bacillales</taxon>
        <taxon>Bacillaceae</taxon>
        <taxon>Aquibacillus</taxon>
    </lineage>
</organism>
<accession>A0A9X3WFQ0</accession>
<dbReference type="Proteomes" id="UP001145069">
    <property type="component" value="Unassembled WGS sequence"/>
</dbReference>
<evidence type="ECO:0000313" key="2">
    <source>
        <dbReference type="EMBL" id="MDC3416594.1"/>
    </source>
</evidence>